<dbReference type="PANTHER" id="PTHR11733:SF133">
    <property type="entry name" value="PHOSPHATE-REGULATING NEUTRAL ENDOPEPTIDASE PHEX"/>
    <property type="match status" value="1"/>
</dbReference>
<dbReference type="Proteomes" id="UP000663844">
    <property type="component" value="Unassembled WGS sequence"/>
</dbReference>
<dbReference type="InterPro" id="IPR018497">
    <property type="entry name" value="Peptidase_M13_C"/>
</dbReference>
<keyword evidence="2" id="KW-0645">Protease</keyword>
<dbReference type="InterPro" id="IPR000718">
    <property type="entry name" value="Peptidase_M13"/>
</dbReference>
<evidence type="ECO:0000259" key="8">
    <source>
        <dbReference type="Pfam" id="PF05649"/>
    </source>
</evidence>
<evidence type="ECO:0000256" key="4">
    <source>
        <dbReference type="ARBA" id="ARBA00022801"/>
    </source>
</evidence>
<comment type="caution">
    <text evidence="9">The sequence shown here is derived from an EMBL/GenBank/DDBJ whole genome shotgun (WGS) entry which is preliminary data.</text>
</comment>
<dbReference type="Pfam" id="PF01431">
    <property type="entry name" value="Peptidase_M13"/>
    <property type="match status" value="1"/>
</dbReference>
<evidence type="ECO:0000256" key="1">
    <source>
        <dbReference type="ARBA" id="ARBA00001947"/>
    </source>
</evidence>
<evidence type="ECO:0000313" key="9">
    <source>
        <dbReference type="EMBL" id="CAF0922327.1"/>
    </source>
</evidence>
<dbReference type="InterPro" id="IPR024079">
    <property type="entry name" value="MetalloPept_cat_dom_sf"/>
</dbReference>
<dbReference type="EMBL" id="CAJNOG010000088">
    <property type="protein sequence ID" value="CAF0922327.1"/>
    <property type="molecule type" value="Genomic_DNA"/>
</dbReference>
<dbReference type="Proteomes" id="UP000663845">
    <property type="component" value="Unassembled WGS sequence"/>
</dbReference>
<keyword evidence="3" id="KW-0479">Metal-binding</keyword>
<dbReference type="EMBL" id="CAJOAZ010000230">
    <property type="protein sequence ID" value="CAF3585073.1"/>
    <property type="molecule type" value="Genomic_DNA"/>
</dbReference>
<keyword evidence="4" id="KW-0378">Hydrolase</keyword>
<comment type="cofactor">
    <cofactor evidence="1">
        <name>Zn(2+)</name>
        <dbReference type="ChEBI" id="CHEBI:29105"/>
    </cofactor>
</comment>
<dbReference type="InterPro" id="IPR042089">
    <property type="entry name" value="Peptidase_M13_dom_2"/>
</dbReference>
<dbReference type="PROSITE" id="PS51885">
    <property type="entry name" value="NEPRILYSIN"/>
    <property type="match status" value="1"/>
</dbReference>
<evidence type="ECO:0000256" key="2">
    <source>
        <dbReference type="ARBA" id="ARBA00022670"/>
    </source>
</evidence>
<evidence type="ECO:0000313" key="11">
    <source>
        <dbReference type="Proteomes" id="UP000663845"/>
    </source>
</evidence>
<gene>
    <name evidence="9" type="ORF">JYZ213_LOCUS11684</name>
    <name evidence="10" type="ORF">OXD698_LOCUS5610</name>
</gene>
<protein>
    <submittedName>
        <fullName evidence="9">Uncharacterized protein</fullName>
    </submittedName>
</protein>
<feature type="domain" description="Peptidase M13 C-terminal" evidence="7">
    <location>
        <begin position="459"/>
        <end position="657"/>
    </location>
</feature>
<feature type="domain" description="Peptidase M13 N-terminal" evidence="8">
    <location>
        <begin position="7"/>
        <end position="398"/>
    </location>
</feature>
<organism evidence="9 11">
    <name type="scientific">Adineta steineri</name>
    <dbReference type="NCBI Taxonomy" id="433720"/>
    <lineage>
        <taxon>Eukaryota</taxon>
        <taxon>Metazoa</taxon>
        <taxon>Spiralia</taxon>
        <taxon>Gnathifera</taxon>
        <taxon>Rotifera</taxon>
        <taxon>Eurotatoria</taxon>
        <taxon>Bdelloidea</taxon>
        <taxon>Adinetida</taxon>
        <taxon>Adinetidae</taxon>
        <taxon>Adineta</taxon>
    </lineage>
</organism>
<dbReference type="PRINTS" id="PR00786">
    <property type="entry name" value="NEPRILYSIN"/>
</dbReference>
<proteinExistence type="predicted"/>
<reference evidence="9" key="1">
    <citation type="submission" date="2021-02" db="EMBL/GenBank/DDBJ databases">
        <authorList>
            <person name="Nowell W R."/>
        </authorList>
    </citation>
    <scope>NUCLEOTIDE SEQUENCE</scope>
</reference>
<dbReference type="GO" id="GO:0016485">
    <property type="term" value="P:protein processing"/>
    <property type="evidence" value="ECO:0007669"/>
    <property type="project" value="TreeGrafter"/>
</dbReference>
<dbReference type="Gene3D" id="1.10.1380.10">
    <property type="entry name" value="Neutral endopeptidase , domain2"/>
    <property type="match status" value="1"/>
</dbReference>
<name>A0A814B811_9BILA</name>
<keyword evidence="6" id="KW-0482">Metalloprotease</keyword>
<evidence type="ECO:0000313" key="10">
    <source>
        <dbReference type="EMBL" id="CAF3585073.1"/>
    </source>
</evidence>
<dbReference type="CDD" id="cd08662">
    <property type="entry name" value="M13"/>
    <property type="match status" value="1"/>
</dbReference>
<dbReference type="GO" id="GO:0004222">
    <property type="term" value="F:metalloendopeptidase activity"/>
    <property type="evidence" value="ECO:0007669"/>
    <property type="project" value="InterPro"/>
</dbReference>
<dbReference type="Gene3D" id="3.40.390.10">
    <property type="entry name" value="Collagenase (Catalytic Domain)"/>
    <property type="match status" value="1"/>
</dbReference>
<dbReference type="GO" id="GO:0005886">
    <property type="term" value="C:plasma membrane"/>
    <property type="evidence" value="ECO:0007669"/>
    <property type="project" value="TreeGrafter"/>
</dbReference>
<evidence type="ECO:0000256" key="3">
    <source>
        <dbReference type="ARBA" id="ARBA00022723"/>
    </source>
</evidence>
<dbReference type="Pfam" id="PF05649">
    <property type="entry name" value="Peptidase_M13_N"/>
    <property type="match status" value="1"/>
</dbReference>
<evidence type="ECO:0000259" key="7">
    <source>
        <dbReference type="Pfam" id="PF01431"/>
    </source>
</evidence>
<keyword evidence="5" id="KW-0862">Zinc</keyword>
<dbReference type="PANTHER" id="PTHR11733">
    <property type="entry name" value="ZINC METALLOPROTEASE FAMILY M13 NEPRILYSIN-RELATED"/>
    <property type="match status" value="1"/>
</dbReference>
<dbReference type="GO" id="GO:0046872">
    <property type="term" value="F:metal ion binding"/>
    <property type="evidence" value="ECO:0007669"/>
    <property type="project" value="UniProtKB-KW"/>
</dbReference>
<evidence type="ECO:0000256" key="5">
    <source>
        <dbReference type="ARBA" id="ARBA00022833"/>
    </source>
</evidence>
<dbReference type="SUPFAM" id="SSF55486">
    <property type="entry name" value="Metalloproteases ('zincins'), catalytic domain"/>
    <property type="match status" value="1"/>
</dbReference>
<dbReference type="AlphaFoldDB" id="A0A814B811"/>
<evidence type="ECO:0000256" key="6">
    <source>
        <dbReference type="ARBA" id="ARBA00023049"/>
    </source>
</evidence>
<accession>A0A814B811</accession>
<dbReference type="InterPro" id="IPR008753">
    <property type="entry name" value="Peptidase_M13_N"/>
</dbReference>
<sequence>MNETIEPCENFYEFICGRWIKNTKIPNNVRNQDTMQMMKDQLENTLINLLSTLPNKTTIEPKVITNVRRLYTSCLNEDTIEKKSTDELLSFINTELGGWPILQGSTWDHSQFNFSNLLITLHKYNKLIMYNIKTEIDLLNSSARCIWMDQSELGLEHPNFYIKENKVTKAYRQFIRNIAVELTNLTTMIDDDVVQIFEFEKHISQYYATADEQRAHVLESIRTTIGNISQTLNTTFDFASYIRHIYSSANITLVDTDIVFVNQISFIRNVSLLIEKQPSRTLQNYVVWHFIMSEIDNIPKRFRSIKQEFNWIFRQVAMEKTRSSQCINYVNDNMAFAVSKLYINKHIDKDARNQVLEMINNIRNAFINMLKQSTWIDSISKEKAIEKIRNIDEKIGYPDYLDSDNVTKLENDYAEYNFGSSHLQNTLIIDQLNAKHNLRALRKPIDRKLWTNWAPTAVNAFYFPLYNDITFPAGFLQPPFYHKDVPKYLNYGGIGVIMGHEITHGFDDIGRYFDKNGNKISWWSNKTINAFEKRKECIIEQYSNYTMTQIDLKINGHRTQGENIAENAGLREAFFAYQEWMQTHPNVDKKLPGLAKYSLEQMFFLNYGRMWCSKMTDKYATNIVLGDTHLPGEFRVLGSTSNFPEFDRVFGCIPGQGNSRLNKCIVW</sequence>